<protein>
    <submittedName>
        <fullName evidence="2">Uncharacterized protein</fullName>
    </submittedName>
</protein>
<dbReference type="AlphaFoldDB" id="A0A4Z0A8U9"/>
<name>A0A4Z0A8U9_9AGAM</name>
<feature type="compositionally biased region" description="Acidic residues" evidence="1">
    <location>
        <begin position="171"/>
        <end position="180"/>
    </location>
</feature>
<keyword evidence="3" id="KW-1185">Reference proteome</keyword>
<feature type="compositionally biased region" description="Acidic residues" evidence="1">
    <location>
        <begin position="199"/>
        <end position="258"/>
    </location>
</feature>
<comment type="caution">
    <text evidence="2">The sequence shown here is derived from an EMBL/GenBank/DDBJ whole genome shotgun (WGS) entry which is preliminary data.</text>
</comment>
<sequence>MPVLLHDFPEDTEDIPQSVRELSQLIYRPLPASLGRVEASTLCSIAQAQLKTASLQQYNVDGGNEDREPLHGVLNLVLMTSAAMAACVQIAMNGGERRRMDLFTFPLFRTLARVCHEECFVNGSVPFIWPKDFSDEHGVATMLISFGADKSVLRLQEAQECTQSAASDDATVVEDADDATSECPSKNNQRAQCHRAANDDDDDDDDVNFEGETTRDDDTDDATEQNTEDEDVSQPDSEDTETDDDSDSEGDSEDDTSEESFQWYANAGRQLCNPKYLQQIRDRLAGRVPQEEEPWLDLPLYTQIFTGQRAWPHIYFPVICVADSSNIVAHVASVAYQRRVWGIELPVVGLEVCSIGSGVRAYIGWLDPLDDDGILVNVSVHLTKARRSQRIQPTVHIIKPAVDVRGLTSQAAAAHGVFDLSHAHSALLFAQFFLALRHQFSKLWSSISVQRISKLEWRSDHNSASWTADIEEWVLGINKAKDTSATP</sequence>
<evidence type="ECO:0000313" key="2">
    <source>
        <dbReference type="EMBL" id="TFY82018.1"/>
    </source>
</evidence>
<reference evidence="2 3" key="1">
    <citation type="submission" date="2019-02" db="EMBL/GenBank/DDBJ databases">
        <title>Genome sequencing of the rare red list fungi Hericium alpestre (H. flagellum).</title>
        <authorList>
            <person name="Buettner E."/>
            <person name="Kellner H."/>
        </authorList>
    </citation>
    <scope>NUCLEOTIDE SEQUENCE [LARGE SCALE GENOMIC DNA]</scope>
    <source>
        <strain evidence="2 3">DSM 108284</strain>
    </source>
</reference>
<gene>
    <name evidence="2" type="ORF">EWM64_g1999</name>
</gene>
<dbReference type="OrthoDB" id="2758165at2759"/>
<proteinExistence type="predicted"/>
<accession>A0A4Z0A8U9</accession>
<evidence type="ECO:0000256" key="1">
    <source>
        <dbReference type="SAM" id="MobiDB-lite"/>
    </source>
</evidence>
<feature type="region of interest" description="Disordered" evidence="1">
    <location>
        <begin position="162"/>
        <end position="259"/>
    </location>
</feature>
<organism evidence="2 3">
    <name type="scientific">Hericium alpestre</name>
    <dbReference type="NCBI Taxonomy" id="135208"/>
    <lineage>
        <taxon>Eukaryota</taxon>
        <taxon>Fungi</taxon>
        <taxon>Dikarya</taxon>
        <taxon>Basidiomycota</taxon>
        <taxon>Agaricomycotina</taxon>
        <taxon>Agaricomycetes</taxon>
        <taxon>Russulales</taxon>
        <taxon>Hericiaceae</taxon>
        <taxon>Hericium</taxon>
    </lineage>
</organism>
<evidence type="ECO:0000313" key="3">
    <source>
        <dbReference type="Proteomes" id="UP000298061"/>
    </source>
</evidence>
<feature type="compositionally biased region" description="Polar residues" evidence="1">
    <location>
        <begin position="182"/>
        <end position="191"/>
    </location>
</feature>
<dbReference type="Proteomes" id="UP000298061">
    <property type="component" value="Unassembled WGS sequence"/>
</dbReference>
<dbReference type="EMBL" id="SFCI01000151">
    <property type="protein sequence ID" value="TFY82018.1"/>
    <property type="molecule type" value="Genomic_DNA"/>
</dbReference>